<dbReference type="InterPro" id="IPR053211">
    <property type="entry name" value="DNA_repair-toleration"/>
</dbReference>
<feature type="domain" description="Leucine-rich repeat-containing N-terminal plant-type" evidence="4">
    <location>
        <begin position="38"/>
        <end position="74"/>
    </location>
</feature>
<organism evidence="5 6">
    <name type="scientific">Dipteronia sinensis</name>
    <dbReference type="NCBI Taxonomy" id="43782"/>
    <lineage>
        <taxon>Eukaryota</taxon>
        <taxon>Viridiplantae</taxon>
        <taxon>Streptophyta</taxon>
        <taxon>Embryophyta</taxon>
        <taxon>Tracheophyta</taxon>
        <taxon>Spermatophyta</taxon>
        <taxon>Magnoliopsida</taxon>
        <taxon>eudicotyledons</taxon>
        <taxon>Gunneridae</taxon>
        <taxon>Pentapetalae</taxon>
        <taxon>rosids</taxon>
        <taxon>malvids</taxon>
        <taxon>Sapindales</taxon>
        <taxon>Sapindaceae</taxon>
        <taxon>Hippocastanoideae</taxon>
        <taxon>Acereae</taxon>
        <taxon>Dipteronia</taxon>
    </lineage>
</organism>
<evidence type="ECO:0000313" key="6">
    <source>
        <dbReference type="Proteomes" id="UP001281410"/>
    </source>
</evidence>
<dbReference type="InterPro" id="IPR001611">
    <property type="entry name" value="Leu-rich_rpt"/>
</dbReference>
<dbReference type="PANTHER" id="PTHR48060:SF24">
    <property type="entry name" value="NON-SPECIFIC SERINE_THREONINE PROTEIN KINASE"/>
    <property type="match status" value="1"/>
</dbReference>
<dbReference type="PANTHER" id="PTHR48060">
    <property type="entry name" value="DNA DAMAGE-REPAIR/TOLERATION PROTEIN DRT100"/>
    <property type="match status" value="1"/>
</dbReference>
<dbReference type="Gene3D" id="3.80.10.10">
    <property type="entry name" value="Ribonuclease Inhibitor"/>
    <property type="match status" value="1"/>
</dbReference>
<dbReference type="EMBL" id="JANJYJ010000003">
    <property type="protein sequence ID" value="KAK3221551.1"/>
    <property type="molecule type" value="Genomic_DNA"/>
</dbReference>
<evidence type="ECO:0000256" key="3">
    <source>
        <dbReference type="ARBA" id="ARBA00022737"/>
    </source>
</evidence>
<dbReference type="Pfam" id="PF00560">
    <property type="entry name" value="LRR_1"/>
    <property type="match status" value="2"/>
</dbReference>
<dbReference type="Proteomes" id="UP001281410">
    <property type="component" value="Unassembled WGS sequence"/>
</dbReference>
<comment type="caution">
    <text evidence="5">The sequence shown here is derived from an EMBL/GenBank/DDBJ whole genome shotgun (WGS) entry which is preliminary data.</text>
</comment>
<dbReference type="InterPro" id="IPR032675">
    <property type="entry name" value="LRR_dom_sf"/>
</dbReference>
<evidence type="ECO:0000256" key="1">
    <source>
        <dbReference type="ARBA" id="ARBA00022614"/>
    </source>
</evidence>
<evidence type="ECO:0000256" key="2">
    <source>
        <dbReference type="ARBA" id="ARBA00022729"/>
    </source>
</evidence>
<keyword evidence="6" id="KW-1185">Reference proteome</keyword>
<keyword evidence="3" id="KW-0677">Repeat</keyword>
<sequence>MEIIPNVQTTFIISPNATLIPHPSPNLPTLPGNDPTAEERTVLLKLKQQLGNPLSLQSCNSTSSPCDWPEIFCTGNSVTVILLRSKTITQKIPATICYLENLTTLDLGDNFIPGEFPRELYNCTKLQVLDLSSMGPIPDDIDRISCLRFIDFGSNNFSGEIPPAIGRSATPWLDHFVKLPGRVGRLGEG</sequence>
<keyword evidence="2" id="KW-0732">Signal</keyword>
<dbReference type="InterPro" id="IPR013210">
    <property type="entry name" value="LRR_N_plant-typ"/>
</dbReference>
<dbReference type="SUPFAM" id="SSF52058">
    <property type="entry name" value="L domain-like"/>
    <property type="match status" value="1"/>
</dbReference>
<proteinExistence type="predicted"/>
<keyword evidence="1" id="KW-0433">Leucine-rich repeat</keyword>
<dbReference type="Pfam" id="PF08263">
    <property type="entry name" value="LRRNT_2"/>
    <property type="match status" value="1"/>
</dbReference>
<name>A0AAE0ANY6_9ROSI</name>
<gene>
    <name evidence="5" type="ORF">Dsin_008576</name>
</gene>
<reference evidence="5" key="1">
    <citation type="journal article" date="2023" name="Plant J.">
        <title>Genome sequences and population genomics provide insights into the demographic history, inbreeding, and mutation load of two 'living fossil' tree species of Dipteronia.</title>
        <authorList>
            <person name="Feng Y."/>
            <person name="Comes H.P."/>
            <person name="Chen J."/>
            <person name="Zhu S."/>
            <person name="Lu R."/>
            <person name="Zhang X."/>
            <person name="Li P."/>
            <person name="Qiu J."/>
            <person name="Olsen K.M."/>
            <person name="Qiu Y."/>
        </authorList>
    </citation>
    <scope>NUCLEOTIDE SEQUENCE</scope>
    <source>
        <strain evidence="5">NBL</strain>
    </source>
</reference>
<evidence type="ECO:0000313" key="5">
    <source>
        <dbReference type="EMBL" id="KAK3221551.1"/>
    </source>
</evidence>
<protein>
    <recommendedName>
        <fullName evidence="4">Leucine-rich repeat-containing N-terminal plant-type domain-containing protein</fullName>
    </recommendedName>
</protein>
<accession>A0AAE0ANY6</accession>
<dbReference type="AlphaFoldDB" id="A0AAE0ANY6"/>
<evidence type="ECO:0000259" key="4">
    <source>
        <dbReference type="Pfam" id="PF08263"/>
    </source>
</evidence>